<dbReference type="EMBL" id="BAAALS010000042">
    <property type="protein sequence ID" value="GAA1775109.1"/>
    <property type="molecule type" value="Genomic_DNA"/>
</dbReference>
<dbReference type="InterPro" id="IPR054347">
    <property type="entry name" value="TOTE_primase"/>
</dbReference>
<name>A0ABN2L4S7_9ACTN</name>
<proteinExistence type="predicted"/>
<gene>
    <name evidence="2" type="ORF">GCM10009681_53370</name>
</gene>
<reference evidence="2 3" key="1">
    <citation type="journal article" date="2019" name="Int. J. Syst. Evol. Microbiol.">
        <title>The Global Catalogue of Microorganisms (GCM) 10K type strain sequencing project: providing services to taxonomists for standard genome sequencing and annotation.</title>
        <authorList>
            <consortium name="The Broad Institute Genomics Platform"/>
            <consortium name="The Broad Institute Genome Sequencing Center for Infectious Disease"/>
            <person name="Wu L."/>
            <person name="Ma J."/>
        </authorList>
    </citation>
    <scope>NUCLEOTIDE SEQUENCE [LARGE SCALE GENOMIC DNA]</scope>
    <source>
        <strain evidence="2 3">JCM 13249</strain>
    </source>
</reference>
<comment type="caution">
    <text evidence="2">The sequence shown here is derived from an EMBL/GenBank/DDBJ whole genome shotgun (WGS) entry which is preliminary data.</text>
</comment>
<protein>
    <recommendedName>
        <fullName evidence="1">TOTE conflict system primase domain-containing protein</fullName>
    </recommendedName>
</protein>
<sequence length="270" mass="28863">MAGGWRKGMDRRGAQHLPLTDRVVGAHLVGDAFIGLYPLLKDNTCHFVAADFDGPAAMLDALAYVKAARANGVPAALELSQSGRGAHVWVFFTEKIAASTARAVGTVLVHEAMVLRGSMDLRSYDRLFPNQDVLPDGGFGNLIAAPLQGRRRRDGLTVFLDLATLEPYEDQWSFLSTVDRLSPGDAQRVARQAKRTLVGSDVASMSRSEATKVHPPLPVVVHAELGAGLRVGLSQLPPAALATFKHAASMANPKFYELLKRAGFGGGSIP</sequence>
<organism evidence="2 3">
    <name type="scientific">Luedemannella helvata</name>
    <dbReference type="NCBI Taxonomy" id="349315"/>
    <lineage>
        <taxon>Bacteria</taxon>
        <taxon>Bacillati</taxon>
        <taxon>Actinomycetota</taxon>
        <taxon>Actinomycetes</taxon>
        <taxon>Micromonosporales</taxon>
        <taxon>Micromonosporaceae</taxon>
        <taxon>Luedemannella</taxon>
    </lineage>
</organism>
<evidence type="ECO:0000313" key="2">
    <source>
        <dbReference type="EMBL" id="GAA1775109.1"/>
    </source>
</evidence>
<accession>A0ABN2L4S7</accession>
<dbReference type="Proteomes" id="UP001500655">
    <property type="component" value="Unassembled WGS sequence"/>
</dbReference>
<evidence type="ECO:0000313" key="3">
    <source>
        <dbReference type="Proteomes" id="UP001500655"/>
    </source>
</evidence>
<evidence type="ECO:0000259" key="1">
    <source>
        <dbReference type="Pfam" id="PF22548"/>
    </source>
</evidence>
<feature type="domain" description="TOTE conflict system primase" evidence="1">
    <location>
        <begin position="13"/>
        <end position="186"/>
    </location>
</feature>
<keyword evidence="3" id="KW-1185">Reference proteome</keyword>
<dbReference type="Pfam" id="PF22548">
    <property type="entry name" value="AEP-TOTE"/>
    <property type="match status" value="1"/>
</dbReference>